<evidence type="ECO:0000313" key="6">
    <source>
        <dbReference type="WBParaSite" id="ECPE_0000803801-mRNA-1"/>
    </source>
</evidence>
<evidence type="ECO:0000256" key="3">
    <source>
        <dbReference type="SAM" id="MobiDB-lite"/>
    </source>
</evidence>
<dbReference type="Proteomes" id="UP000272942">
    <property type="component" value="Unassembled WGS sequence"/>
</dbReference>
<feature type="region of interest" description="Disordered" evidence="3">
    <location>
        <begin position="1"/>
        <end position="47"/>
    </location>
</feature>
<feature type="region of interest" description="Disordered" evidence="3">
    <location>
        <begin position="922"/>
        <end position="959"/>
    </location>
</feature>
<protein>
    <submittedName>
        <fullName evidence="6">Ensconsin-like</fullName>
    </submittedName>
</protein>
<feature type="region of interest" description="Disordered" evidence="3">
    <location>
        <begin position="272"/>
        <end position="595"/>
    </location>
</feature>
<evidence type="ECO:0000256" key="2">
    <source>
        <dbReference type="ARBA" id="ARBA00023054"/>
    </source>
</evidence>
<feature type="region of interest" description="Disordered" evidence="3">
    <location>
        <begin position="614"/>
        <end position="675"/>
    </location>
</feature>
<feature type="compositionally biased region" description="Low complexity" evidence="3">
    <location>
        <begin position="637"/>
        <end position="646"/>
    </location>
</feature>
<feature type="compositionally biased region" description="Basic and acidic residues" evidence="3">
    <location>
        <begin position="647"/>
        <end position="675"/>
    </location>
</feature>
<feature type="compositionally biased region" description="Pro residues" evidence="3">
    <location>
        <begin position="560"/>
        <end position="573"/>
    </location>
</feature>
<feature type="compositionally biased region" description="Polar residues" evidence="3">
    <location>
        <begin position="817"/>
        <end position="834"/>
    </location>
</feature>
<accession>A0A183AM31</accession>
<feature type="region of interest" description="Disordered" evidence="3">
    <location>
        <begin position="798"/>
        <end position="867"/>
    </location>
</feature>
<reference evidence="4 5" key="2">
    <citation type="submission" date="2018-11" db="EMBL/GenBank/DDBJ databases">
        <authorList>
            <consortium name="Pathogen Informatics"/>
        </authorList>
    </citation>
    <scope>NUCLEOTIDE SEQUENCE [LARGE SCALE GENOMIC DNA]</scope>
    <source>
        <strain evidence="4 5">Egypt</strain>
    </source>
</reference>
<feature type="compositionally biased region" description="Basic and acidic residues" evidence="3">
    <location>
        <begin position="407"/>
        <end position="430"/>
    </location>
</feature>
<keyword evidence="2" id="KW-0175">Coiled coil</keyword>
<evidence type="ECO:0000313" key="5">
    <source>
        <dbReference type="Proteomes" id="UP000272942"/>
    </source>
</evidence>
<evidence type="ECO:0000256" key="1">
    <source>
        <dbReference type="ARBA" id="ARBA00007525"/>
    </source>
</evidence>
<organism evidence="6">
    <name type="scientific">Echinostoma caproni</name>
    <dbReference type="NCBI Taxonomy" id="27848"/>
    <lineage>
        <taxon>Eukaryota</taxon>
        <taxon>Metazoa</taxon>
        <taxon>Spiralia</taxon>
        <taxon>Lophotrochozoa</taxon>
        <taxon>Platyhelminthes</taxon>
        <taxon>Trematoda</taxon>
        <taxon>Digenea</taxon>
        <taxon>Plagiorchiida</taxon>
        <taxon>Echinostomata</taxon>
        <taxon>Echinostomatoidea</taxon>
        <taxon>Echinostomatidae</taxon>
        <taxon>Echinostoma</taxon>
    </lineage>
</organism>
<dbReference type="WBParaSite" id="ECPE_0000803801-mRNA-1">
    <property type="protein sequence ID" value="ECPE_0000803801-mRNA-1"/>
    <property type="gene ID" value="ECPE_0000803801"/>
</dbReference>
<comment type="similarity">
    <text evidence="1">Belongs to the MAP7 family.</text>
</comment>
<dbReference type="GO" id="GO:0000226">
    <property type="term" value="P:microtubule cytoskeleton organization"/>
    <property type="evidence" value="ECO:0007669"/>
    <property type="project" value="TreeGrafter"/>
</dbReference>
<proteinExistence type="inferred from homology"/>
<dbReference type="InterPro" id="IPR051483">
    <property type="entry name" value="MAP7_domain-containing"/>
</dbReference>
<feature type="compositionally biased region" description="Polar residues" evidence="3">
    <location>
        <begin position="709"/>
        <end position="724"/>
    </location>
</feature>
<gene>
    <name evidence="4" type="ORF">ECPE_LOCUS8016</name>
</gene>
<dbReference type="PANTHER" id="PTHR15073">
    <property type="entry name" value="MICROTUBULE-ASSOCIATED PROTEIN"/>
    <property type="match status" value="1"/>
</dbReference>
<feature type="compositionally biased region" description="Low complexity" evidence="3">
    <location>
        <begin position="374"/>
        <end position="390"/>
    </location>
</feature>
<dbReference type="OrthoDB" id="6288422at2759"/>
<feature type="compositionally biased region" description="Polar residues" evidence="3">
    <location>
        <begin position="852"/>
        <end position="865"/>
    </location>
</feature>
<feature type="region of interest" description="Disordered" evidence="3">
    <location>
        <begin position="709"/>
        <end position="737"/>
    </location>
</feature>
<name>A0A183AM31_9TREM</name>
<evidence type="ECO:0000313" key="4">
    <source>
        <dbReference type="EMBL" id="VDP82567.1"/>
    </source>
</evidence>
<feature type="compositionally biased region" description="Low complexity" evidence="3">
    <location>
        <begin position="442"/>
        <end position="462"/>
    </location>
</feature>
<feature type="compositionally biased region" description="Low complexity" evidence="3">
    <location>
        <begin position="839"/>
        <end position="849"/>
    </location>
</feature>
<dbReference type="AlphaFoldDB" id="A0A183AM31"/>
<feature type="compositionally biased region" description="Basic and acidic residues" evidence="3">
    <location>
        <begin position="614"/>
        <end position="636"/>
    </location>
</feature>
<feature type="compositionally biased region" description="Basic and acidic residues" evidence="3">
    <location>
        <begin position="472"/>
        <end position="481"/>
    </location>
</feature>
<dbReference type="PANTHER" id="PTHR15073:SF1">
    <property type="entry name" value="RETICULOCYTE-BINDING PROTEIN HOMOLOG 2A"/>
    <property type="match status" value="1"/>
</dbReference>
<sequence length="1097" mass="118814">MRADSSPVTRPPVNGLDLLSNGDTTDSTRPTSATDSHGYRAPSTTQSMVSVSLEERLKRMRAAEELKQQQRYAAFIESQRQADLVRMRAQEERKRKIEEMKQREEARRALVLERRKELELSNKARIEGIRERSRARDGSVQNPRRRVTEPNMAFGRTASASPSLGSARNPNQLMTTSCVVAFGSSAPRSICTQPSPAALRLQQAFEARLASYLTGRHSGCFLTSSALPHYMRLIDHNEHVSQTASAITFLANRQTRAKQNGSIAKLRRAISAHAPLTRPTKASLARSHRATTTQKKSETMGTSTRIDSHDSSTDSGKPVVRGQLGAPNIVEPPRSDEVPGRSNSSQDCHKLGRPPRVPSGSASHSDIKPMRPTSSSSSNSSAIGSVRSISVDTLSRRPESTSGVFDRLARDIKSREKATKPIESTTETKARPTSTQFKAPTAPRSTSNRRPAAAASASKPIPKGMSVSVYTERTDRKRPETKTSTMRKRSASPPCPPTKAVPAKTKPVPPVVEPPKPVEEPTVVDDLSAPEATLDEVPEQKAKTPSPIPPPEPSESKVSPPKPEPVAPIPPVTTAPLAHTGPIKAETQGSGEGAVLNESEAAIYRAKLVEQRRLAKERKEEEQRRLEEENRQRRMQQEAARLAAEQTAREQAEIAAREAEEQQRQREEEERAKLEAAEAERLAKLQRAEEERIMRKKKLDSIMSRVKQTQSVTAASSPALQAQDESCAPPVRSDVSDSKLFEHNPVQIPTDDKEPVNSTDTLAMDSSSVAESITKTTFDGLLEAQHVEEVMVTEVLPERNSTGDKASPTADAPQVSPRGSTSPSHETLNGNQGAPWNASGLSSGPGSPGHNRITSPVNRSPSQGDIHTGLFASEHLTGANTLNGSSTVSAGAPRFKSALLQSMLGGGRLSTRARDAVAGLRRGSANQLNDTQSLHSRDGSGTRSPVYWPQDAGTLDPSGGNDFMASRLQTGSRESLKYGSGFGAASMVRSMFDGSADRYHINGSNVPSGPSGDVLDLNSTESKLLTTDAVKPNGASMFAWQTPSDCDLTAPGSVSPRPGTYLSLSLSRFFLFTNYCGFNSSKFKSRVHTDRKPHEAH</sequence>
<keyword evidence="5" id="KW-1185">Reference proteome</keyword>
<dbReference type="GO" id="GO:0015630">
    <property type="term" value="C:microtubule cytoskeleton"/>
    <property type="evidence" value="ECO:0007669"/>
    <property type="project" value="TreeGrafter"/>
</dbReference>
<feature type="compositionally biased region" description="Polar residues" evidence="3">
    <location>
        <begin position="290"/>
        <end position="305"/>
    </location>
</feature>
<feature type="compositionally biased region" description="Polar residues" evidence="3">
    <location>
        <begin position="924"/>
        <end position="934"/>
    </location>
</feature>
<feature type="compositionally biased region" description="Polar residues" evidence="3">
    <location>
        <begin position="21"/>
        <end position="35"/>
    </location>
</feature>
<reference evidence="6" key="1">
    <citation type="submission" date="2016-06" db="UniProtKB">
        <authorList>
            <consortium name="WormBaseParasite"/>
        </authorList>
    </citation>
    <scope>IDENTIFICATION</scope>
</reference>
<dbReference type="EMBL" id="UZAN01045402">
    <property type="protein sequence ID" value="VDP82567.1"/>
    <property type="molecule type" value="Genomic_DNA"/>
</dbReference>